<accession>A0A810QBJ1</accession>
<dbReference type="Proteomes" id="UP000679848">
    <property type="component" value="Chromosome"/>
</dbReference>
<dbReference type="AlphaFoldDB" id="A0A810QBJ1"/>
<protein>
    <submittedName>
        <fullName evidence="1">Uncharacterized protein</fullName>
    </submittedName>
</protein>
<proteinExistence type="predicted"/>
<reference evidence="1" key="1">
    <citation type="submission" date="2020-09" db="EMBL/GenBank/DDBJ databases">
        <title>New species isolated from human feces.</title>
        <authorList>
            <person name="Kitahara M."/>
            <person name="Shigeno Y."/>
            <person name="Shime M."/>
            <person name="Matsumoto Y."/>
            <person name="Nakamura S."/>
            <person name="Motooka D."/>
            <person name="Fukuoka S."/>
            <person name="Nishikawa H."/>
            <person name="Benno Y."/>
        </authorList>
    </citation>
    <scope>NUCLEOTIDE SEQUENCE</scope>
    <source>
        <strain evidence="1">MM59</strain>
    </source>
</reference>
<sequence length="180" mass="19618">MRNKRTFRWTCLGLLCGGLLLTGIGVGVQLVEASSLSYGGVQLVEGAPQSSHIVVELGDTTGPISIFSHDGEFSSQLRALGRIEVRDTVTPGTVELDLRYEGANMTPGYWTDDWTDDSGSNGRDICLYWQSRSDLALLLACKDQLLADLKSGRVSDYTCWQLTEAVVSVHPDDAQRVHLG</sequence>
<name>A0A810QBJ1_9FIRM</name>
<dbReference type="RefSeq" id="WP_187027900.1">
    <property type="nucleotide sequence ID" value="NZ_AP023420.1"/>
</dbReference>
<dbReference type="KEGG" id="pfaa:MM59RIKEN_12440"/>
<gene>
    <name evidence="1" type="ORF">MM59RIKEN_12440</name>
</gene>
<organism evidence="1 2">
    <name type="scientific">Pusillibacter faecalis</name>
    <dbReference type="NCBI Taxonomy" id="2714358"/>
    <lineage>
        <taxon>Bacteria</taxon>
        <taxon>Bacillati</taxon>
        <taxon>Bacillota</taxon>
        <taxon>Clostridia</taxon>
        <taxon>Eubacteriales</taxon>
        <taxon>Oscillospiraceae</taxon>
        <taxon>Pusillibacter</taxon>
    </lineage>
</organism>
<dbReference type="EMBL" id="AP023420">
    <property type="protein sequence ID" value="BCK83925.1"/>
    <property type="molecule type" value="Genomic_DNA"/>
</dbReference>
<evidence type="ECO:0000313" key="2">
    <source>
        <dbReference type="Proteomes" id="UP000679848"/>
    </source>
</evidence>
<keyword evidence="2" id="KW-1185">Reference proteome</keyword>
<evidence type="ECO:0000313" key="1">
    <source>
        <dbReference type="EMBL" id="BCK83925.1"/>
    </source>
</evidence>